<dbReference type="GeneID" id="25991362"/>
<dbReference type="AlphaFoldDB" id="J8TZK7"/>
<proteinExistence type="predicted"/>
<feature type="domain" description="Protein kinase" evidence="1">
    <location>
        <begin position="197"/>
        <end position="465"/>
    </location>
</feature>
<dbReference type="Proteomes" id="UP000002748">
    <property type="component" value="Unassembled WGS sequence"/>
</dbReference>
<dbReference type="GO" id="GO:0004674">
    <property type="term" value="F:protein serine/threonine kinase activity"/>
    <property type="evidence" value="ECO:0007669"/>
    <property type="project" value="TreeGrafter"/>
</dbReference>
<dbReference type="VEuPathDB" id="FungiDB:A1Q1_07850"/>
<accession>J8TZK7</accession>
<reference evidence="2 3" key="1">
    <citation type="journal article" date="2012" name="Eukaryot. Cell">
        <title>Draft genome sequence of CBS 2479, the standard type strain of Trichosporon asahii.</title>
        <authorList>
            <person name="Yang R.Y."/>
            <person name="Li H.T."/>
            <person name="Zhu H."/>
            <person name="Zhou G.P."/>
            <person name="Wang M."/>
            <person name="Wang L."/>
        </authorList>
    </citation>
    <scope>NUCLEOTIDE SEQUENCE [LARGE SCALE GENOMIC DNA]</scope>
    <source>
        <strain evidence="3">ATCC 90039 / CBS 2479 / JCM 2466 / KCTC 7840 / NCYC 2677 / UAMH 7654</strain>
    </source>
</reference>
<dbReference type="HOGENOM" id="CLU_553417_0_0_1"/>
<dbReference type="PROSITE" id="PS00108">
    <property type="entry name" value="PROTEIN_KINASE_ST"/>
    <property type="match status" value="1"/>
</dbReference>
<dbReference type="Pfam" id="PF00069">
    <property type="entry name" value="Pkinase"/>
    <property type="match status" value="1"/>
</dbReference>
<sequence length="493" mass="54036">MSFSFVSNFESVKAKVEDQQANKVNAFAAPKTDAEMTGKFDNVDFKFSPFQEYSPASLSSLSVVSSGSSSASGSSLSSVSDFGCVSGSFASINAARGPLSLSFGESQALDAELAASSDSCTLASEVSDLVDAEDCQVTRAVTTDASIDELEDCFFFIPDEELPLKFREYGSACYELSKDDIGRSVQELWGYPAPCETRVVKKLGQGGFGAVYHVEALVNGSWVDQALKILPRNSGCIASFKTEIKTSERLRNADFDFSDRVALVQDYCFNELALFLVYDFYPAGALLDYMRNDSVDNDTKLRIFSDLAYTLEQFHRVDITHADIKTENILVTERDGRPFPVIADLGLCRHIEFGDVLTEQIGTPQFMAPEVCDFGGEGWGPLADVYSLGATLHELYFGMGWWEMAKGNWGEKTMLGCTDEWFTDILPTDPAAILIEDLIIRCCVADPAFRPAACLIADEVRHRLAYADFAGGSLAESYDVVEAWNIEQAADTF</sequence>
<gene>
    <name evidence="2" type="ORF">A1Q1_07850</name>
</gene>
<evidence type="ECO:0000313" key="2">
    <source>
        <dbReference type="EMBL" id="EJT53175.1"/>
    </source>
</evidence>
<dbReference type="InterPro" id="IPR011009">
    <property type="entry name" value="Kinase-like_dom_sf"/>
</dbReference>
<keyword evidence="2" id="KW-0808">Transferase</keyword>
<dbReference type="Gene3D" id="3.30.200.20">
    <property type="entry name" value="Phosphorylase Kinase, domain 1"/>
    <property type="match status" value="1"/>
</dbReference>
<evidence type="ECO:0000259" key="1">
    <source>
        <dbReference type="PROSITE" id="PS50011"/>
    </source>
</evidence>
<dbReference type="GO" id="GO:0005524">
    <property type="term" value="F:ATP binding"/>
    <property type="evidence" value="ECO:0007669"/>
    <property type="project" value="InterPro"/>
</dbReference>
<comment type="caution">
    <text evidence="2">The sequence shown here is derived from an EMBL/GenBank/DDBJ whole genome shotgun (WGS) entry which is preliminary data.</text>
</comment>
<evidence type="ECO:0000313" key="3">
    <source>
        <dbReference type="Proteomes" id="UP000002748"/>
    </source>
</evidence>
<dbReference type="Gene3D" id="1.10.510.10">
    <property type="entry name" value="Transferase(Phosphotransferase) domain 1"/>
    <property type="match status" value="1"/>
</dbReference>
<dbReference type="RefSeq" id="XP_014184271.1">
    <property type="nucleotide sequence ID" value="XM_014328796.1"/>
</dbReference>
<dbReference type="InterPro" id="IPR000719">
    <property type="entry name" value="Prot_kinase_dom"/>
</dbReference>
<dbReference type="SMART" id="SM00220">
    <property type="entry name" value="S_TKc"/>
    <property type="match status" value="1"/>
</dbReference>
<dbReference type="InterPro" id="IPR051681">
    <property type="entry name" value="Ser/Thr_Kinases-Pseudokinases"/>
</dbReference>
<dbReference type="InterPro" id="IPR008271">
    <property type="entry name" value="Ser/Thr_kinase_AS"/>
</dbReference>
<dbReference type="CDD" id="cd00180">
    <property type="entry name" value="PKc"/>
    <property type="match status" value="1"/>
</dbReference>
<dbReference type="PROSITE" id="PS50011">
    <property type="entry name" value="PROTEIN_KINASE_DOM"/>
    <property type="match status" value="1"/>
</dbReference>
<dbReference type="EMBL" id="ALBS01000007">
    <property type="protein sequence ID" value="EJT53175.1"/>
    <property type="molecule type" value="Genomic_DNA"/>
</dbReference>
<name>J8TZK7_TRIAS</name>
<dbReference type="KEGG" id="tasa:A1Q1_07850"/>
<keyword evidence="2" id="KW-0418">Kinase</keyword>
<dbReference type="PANTHER" id="PTHR44329:SF214">
    <property type="entry name" value="PROTEIN KINASE DOMAIN-CONTAINING PROTEIN"/>
    <property type="match status" value="1"/>
</dbReference>
<protein>
    <submittedName>
        <fullName evidence="2">CAMK family protein kinase</fullName>
    </submittedName>
</protein>
<organism evidence="2 3">
    <name type="scientific">Trichosporon asahii var. asahii (strain ATCC 90039 / CBS 2479 / JCM 2466 / KCTC 7840 / NBRC 103889/ NCYC 2677 / UAMH 7654)</name>
    <name type="common">Yeast</name>
    <dbReference type="NCBI Taxonomy" id="1186058"/>
    <lineage>
        <taxon>Eukaryota</taxon>
        <taxon>Fungi</taxon>
        <taxon>Dikarya</taxon>
        <taxon>Basidiomycota</taxon>
        <taxon>Agaricomycotina</taxon>
        <taxon>Tremellomycetes</taxon>
        <taxon>Trichosporonales</taxon>
        <taxon>Trichosporonaceae</taxon>
        <taxon>Trichosporon</taxon>
    </lineage>
</organism>
<dbReference type="OrthoDB" id="2875016at2759"/>
<dbReference type="SUPFAM" id="SSF56112">
    <property type="entry name" value="Protein kinase-like (PK-like)"/>
    <property type="match status" value="1"/>
</dbReference>
<dbReference type="PANTHER" id="PTHR44329">
    <property type="entry name" value="SERINE/THREONINE-PROTEIN KINASE TNNI3K-RELATED"/>
    <property type="match status" value="1"/>
</dbReference>